<evidence type="ECO:0000313" key="2">
    <source>
        <dbReference type="Proteomes" id="UP001331761"/>
    </source>
</evidence>
<proteinExistence type="predicted"/>
<gene>
    <name evidence="1" type="ORF">GCK32_003535</name>
</gene>
<dbReference type="Proteomes" id="UP001331761">
    <property type="component" value="Unassembled WGS sequence"/>
</dbReference>
<dbReference type="AlphaFoldDB" id="A0AAN8IZG2"/>
<accession>A0AAN8IZG2</accession>
<keyword evidence="2" id="KW-1185">Reference proteome</keyword>
<name>A0AAN8IZG2_TRICO</name>
<comment type="caution">
    <text evidence="1">The sequence shown here is derived from an EMBL/GenBank/DDBJ whole genome shotgun (WGS) entry which is preliminary data.</text>
</comment>
<sequence length="69" mass="7798">MFSLQYLTALYLKHCRTAENKEHLETINGPKNASADAETISFVYVNSLTLPRCIFSEGHFPKRCAMSVC</sequence>
<evidence type="ECO:0000313" key="1">
    <source>
        <dbReference type="EMBL" id="KAK5970474.1"/>
    </source>
</evidence>
<protein>
    <submittedName>
        <fullName evidence="1">Uncharacterized protein</fullName>
    </submittedName>
</protein>
<dbReference type="EMBL" id="WIXE01018936">
    <property type="protein sequence ID" value="KAK5970474.1"/>
    <property type="molecule type" value="Genomic_DNA"/>
</dbReference>
<organism evidence="1 2">
    <name type="scientific">Trichostrongylus colubriformis</name>
    <name type="common">Black scour worm</name>
    <dbReference type="NCBI Taxonomy" id="6319"/>
    <lineage>
        <taxon>Eukaryota</taxon>
        <taxon>Metazoa</taxon>
        <taxon>Ecdysozoa</taxon>
        <taxon>Nematoda</taxon>
        <taxon>Chromadorea</taxon>
        <taxon>Rhabditida</taxon>
        <taxon>Rhabditina</taxon>
        <taxon>Rhabditomorpha</taxon>
        <taxon>Strongyloidea</taxon>
        <taxon>Trichostrongylidae</taxon>
        <taxon>Trichostrongylus</taxon>
    </lineage>
</organism>
<reference evidence="1 2" key="1">
    <citation type="submission" date="2019-10" db="EMBL/GenBank/DDBJ databases">
        <title>Assembly and Annotation for the nematode Trichostrongylus colubriformis.</title>
        <authorList>
            <person name="Martin J."/>
        </authorList>
    </citation>
    <scope>NUCLEOTIDE SEQUENCE [LARGE SCALE GENOMIC DNA]</scope>
    <source>
        <strain evidence="1">G859</strain>
        <tissue evidence="1">Whole worm</tissue>
    </source>
</reference>